<dbReference type="PANTHER" id="PTHR43581">
    <property type="entry name" value="ATP/GTP PHOSPHATASE"/>
    <property type="match status" value="1"/>
</dbReference>
<dbReference type="InterPro" id="IPR041685">
    <property type="entry name" value="AAA_GajA/Old/RecF-like"/>
</dbReference>
<sequence length="397" mass="45233">MAKLTVKNVGPIREAELDVKKHTVFIGPQGTGKSTLAKLIAIGSDSGIVTFNNNSNNQNYFEKKYNLNGYISKNSYMKFIGRQYYLEYNDNFKFSLLNKQQNEEKIDISIDKIESISEILSNLEDKLEDNIANELLHDLLIQTSTLRNTVQYKLSGEYSSLYIPAERQLVSILSDAIWSIINSKINLPEIVTSFLNLYENARHQIVSLKIPYLGIKYEYVDSSDFIFQNNAKINLRNTASGYQSIIPLTLVVENQRLNLKNRFVIEEPELNLYPTAQKDLIYSLLGGLQPDVSYQDAEWVFTTHSPYVLSSFNTLMLAYKVGNQSDELRAEVEKIIPSRCWINPDDFAAYYVDNGTVRSIVSEQTGMIAENELDDVSDDLADEQDKLFALRRSSSRA</sequence>
<protein>
    <submittedName>
        <fullName evidence="2">Putative ATPase</fullName>
    </submittedName>
</protein>
<dbReference type="OrthoDB" id="1098190at2"/>
<dbReference type="AlphaFoldDB" id="A0A2T0SU97"/>
<dbReference type="InterPro" id="IPR051396">
    <property type="entry name" value="Bact_Antivir_Def_Nuclease"/>
</dbReference>
<dbReference type="EMBL" id="PVTE01000011">
    <property type="protein sequence ID" value="PRY36997.1"/>
    <property type="molecule type" value="Genomic_DNA"/>
</dbReference>
<evidence type="ECO:0000313" key="2">
    <source>
        <dbReference type="EMBL" id="PRY36997.1"/>
    </source>
</evidence>
<dbReference type="Gene3D" id="3.40.50.300">
    <property type="entry name" value="P-loop containing nucleotide triphosphate hydrolases"/>
    <property type="match status" value="1"/>
</dbReference>
<accession>A0A2T0SU97</accession>
<dbReference type="PANTHER" id="PTHR43581:SF2">
    <property type="entry name" value="EXCINUCLEASE ATPASE SUBUNIT"/>
    <property type="match status" value="1"/>
</dbReference>
<dbReference type="Proteomes" id="UP000238375">
    <property type="component" value="Unassembled WGS sequence"/>
</dbReference>
<name>A0A2T0SU97_9BACT</name>
<gene>
    <name evidence="2" type="ORF">CLV58_11134</name>
</gene>
<dbReference type="Pfam" id="PF13175">
    <property type="entry name" value="AAA_15"/>
    <property type="match status" value="1"/>
</dbReference>
<organism evidence="2 3">
    <name type="scientific">Spirosoma oryzae</name>
    <dbReference type="NCBI Taxonomy" id="1469603"/>
    <lineage>
        <taxon>Bacteria</taxon>
        <taxon>Pseudomonadati</taxon>
        <taxon>Bacteroidota</taxon>
        <taxon>Cytophagia</taxon>
        <taxon>Cytophagales</taxon>
        <taxon>Cytophagaceae</taxon>
        <taxon>Spirosoma</taxon>
    </lineage>
</organism>
<proteinExistence type="predicted"/>
<dbReference type="SUPFAM" id="SSF52540">
    <property type="entry name" value="P-loop containing nucleoside triphosphate hydrolases"/>
    <property type="match status" value="1"/>
</dbReference>
<feature type="domain" description="Endonuclease GajA/Old nuclease/RecF-like AAA" evidence="1">
    <location>
        <begin position="3"/>
        <end position="308"/>
    </location>
</feature>
<keyword evidence="3" id="KW-1185">Reference proteome</keyword>
<dbReference type="RefSeq" id="WP_106138480.1">
    <property type="nucleotide sequence ID" value="NZ_PVTE01000011.1"/>
</dbReference>
<comment type="caution">
    <text evidence="2">The sequence shown here is derived from an EMBL/GenBank/DDBJ whole genome shotgun (WGS) entry which is preliminary data.</text>
</comment>
<evidence type="ECO:0000259" key="1">
    <source>
        <dbReference type="Pfam" id="PF13175"/>
    </source>
</evidence>
<dbReference type="InterPro" id="IPR027417">
    <property type="entry name" value="P-loop_NTPase"/>
</dbReference>
<evidence type="ECO:0000313" key="3">
    <source>
        <dbReference type="Proteomes" id="UP000238375"/>
    </source>
</evidence>
<reference evidence="2 3" key="1">
    <citation type="submission" date="2018-03" db="EMBL/GenBank/DDBJ databases">
        <title>Genomic Encyclopedia of Archaeal and Bacterial Type Strains, Phase II (KMG-II): from individual species to whole genera.</title>
        <authorList>
            <person name="Goeker M."/>
        </authorList>
    </citation>
    <scope>NUCLEOTIDE SEQUENCE [LARGE SCALE GENOMIC DNA]</scope>
    <source>
        <strain evidence="2 3">DSM 28354</strain>
    </source>
</reference>